<accession>A0AAN9Q2R3</accession>
<evidence type="ECO:0000313" key="1">
    <source>
        <dbReference type="EMBL" id="KAK7320211.1"/>
    </source>
</evidence>
<comment type="caution">
    <text evidence="1">The sequence shown here is derived from an EMBL/GenBank/DDBJ whole genome shotgun (WGS) entry which is preliminary data.</text>
</comment>
<gene>
    <name evidence="1" type="ORF">RJT34_04947</name>
</gene>
<dbReference type="AlphaFoldDB" id="A0AAN9Q2R3"/>
<dbReference type="EMBL" id="JAYKXN010000001">
    <property type="protein sequence ID" value="KAK7320211.1"/>
    <property type="molecule type" value="Genomic_DNA"/>
</dbReference>
<evidence type="ECO:0000313" key="2">
    <source>
        <dbReference type="Proteomes" id="UP001359559"/>
    </source>
</evidence>
<protein>
    <submittedName>
        <fullName evidence="1">Uncharacterized protein</fullName>
    </submittedName>
</protein>
<organism evidence="1 2">
    <name type="scientific">Clitoria ternatea</name>
    <name type="common">Butterfly pea</name>
    <dbReference type="NCBI Taxonomy" id="43366"/>
    <lineage>
        <taxon>Eukaryota</taxon>
        <taxon>Viridiplantae</taxon>
        <taxon>Streptophyta</taxon>
        <taxon>Embryophyta</taxon>
        <taxon>Tracheophyta</taxon>
        <taxon>Spermatophyta</taxon>
        <taxon>Magnoliopsida</taxon>
        <taxon>eudicotyledons</taxon>
        <taxon>Gunneridae</taxon>
        <taxon>Pentapetalae</taxon>
        <taxon>rosids</taxon>
        <taxon>fabids</taxon>
        <taxon>Fabales</taxon>
        <taxon>Fabaceae</taxon>
        <taxon>Papilionoideae</taxon>
        <taxon>50 kb inversion clade</taxon>
        <taxon>NPAAA clade</taxon>
        <taxon>indigoferoid/millettioid clade</taxon>
        <taxon>Phaseoleae</taxon>
        <taxon>Clitoria</taxon>
    </lineage>
</organism>
<name>A0AAN9Q2R3_CLITE</name>
<proteinExistence type="predicted"/>
<dbReference type="Proteomes" id="UP001359559">
    <property type="component" value="Unassembled WGS sequence"/>
</dbReference>
<sequence length="169" mass="18709">MFPILLDDQPLFTEFELFVEAIDNKHELALSRHQQFPGVYALLFCKRSVPSVGYRLAGSTGKLRFSLVLCVREFMFIDMWLASIVIENIVIQRDDIALEYPCSMEVVNAEDLNSGCYTIDDAILPMPGGNKSKALRKAILALSGISGKRGHDAFLSVKKSLLSTPGKPG</sequence>
<keyword evidence="2" id="KW-1185">Reference proteome</keyword>
<reference evidence="1 2" key="1">
    <citation type="submission" date="2024-01" db="EMBL/GenBank/DDBJ databases">
        <title>The genomes of 5 underutilized Papilionoideae crops provide insights into root nodulation and disease resistance.</title>
        <authorList>
            <person name="Yuan L."/>
        </authorList>
    </citation>
    <scope>NUCLEOTIDE SEQUENCE [LARGE SCALE GENOMIC DNA]</scope>
    <source>
        <strain evidence="1">LY-2023</strain>
        <tissue evidence="1">Leaf</tissue>
    </source>
</reference>